<sequence length="123" mass="13854">IYLAVSRTLCRVLSRQTAFQSSTLFATGSTLTHSAYVCPYRAEPKKKKVDPCKEQMVPPELIPLDDFISMHLAGVEARSVPVPHFKFLSTLPLNEQTQHRVEMEAVSLAVEAKRDALEELRLE</sequence>
<keyword evidence="2" id="KW-1185">Reference proteome</keyword>
<evidence type="ECO:0000313" key="2">
    <source>
        <dbReference type="Proteomes" id="UP000472277"/>
    </source>
</evidence>
<accession>A0A674CW29</accession>
<dbReference type="InParanoid" id="A0A674CW29"/>
<dbReference type="Ensembl" id="ENSSTUT00000093566.1">
    <property type="protein sequence ID" value="ENSSTUP00000087930.1"/>
    <property type="gene ID" value="ENSSTUG00000038678.1"/>
</dbReference>
<proteinExistence type="predicted"/>
<dbReference type="Proteomes" id="UP000472277">
    <property type="component" value="Chromosome 27"/>
</dbReference>
<evidence type="ECO:0000313" key="1">
    <source>
        <dbReference type="Ensembl" id="ENSSTUP00000087930.1"/>
    </source>
</evidence>
<reference evidence="1" key="1">
    <citation type="submission" date="2025-08" db="UniProtKB">
        <authorList>
            <consortium name="Ensembl"/>
        </authorList>
    </citation>
    <scope>IDENTIFICATION</scope>
</reference>
<name>A0A674CW29_SALTR</name>
<dbReference type="AlphaFoldDB" id="A0A674CW29"/>
<dbReference type="GeneTree" id="ENSGT00990000213100"/>
<organism evidence="1 2">
    <name type="scientific">Salmo trutta</name>
    <name type="common">Brown trout</name>
    <dbReference type="NCBI Taxonomy" id="8032"/>
    <lineage>
        <taxon>Eukaryota</taxon>
        <taxon>Metazoa</taxon>
        <taxon>Chordata</taxon>
        <taxon>Craniata</taxon>
        <taxon>Vertebrata</taxon>
        <taxon>Euteleostomi</taxon>
        <taxon>Actinopterygii</taxon>
        <taxon>Neopterygii</taxon>
        <taxon>Teleostei</taxon>
        <taxon>Protacanthopterygii</taxon>
        <taxon>Salmoniformes</taxon>
        <taxon>Salmonidae</taxon>
        <taxon>Salmoninae</taxon>
        <taxon>Salmo</taxon>
    </lineage>
</organism>
<protein>
    <submittedName>
        <fullName evidence="1">Uncharacterized protein</fullName>
    </submittedName>
</protein>
<reference evidence="1" key="2">
    <citation type="submission" date="2025-09" db="UniProtKB">
        <authorList>
            <consortium name="Ensembl"/>
        </authorList>
    </citation>
    <scope>IDENTIFICATION</scope>
</reference>